<dbReference type="Pfam" id="PF05228">
    <property type="entry name" value="CHASE4"/>
    <property type="match status" value="1"/>
</dbReference>
<dbReference type="Pfam" id="PF00563">
    <property type="entry name" value="EAL"/>
    <property type="match status" value="1"/>
</dbReference>
<accession>A0ABM8PKM5</accession>
<feature type="domain" description="GGDEF" evidence="3">
    <location>
        <begin position="277"/>
        <end position="407"/>
    </location>
</feature>
<sequence>MSKLQIGIAHDQESATVWDDAVVKTREADHEWMEVNLGSWMNSYFQHDALVVIDSENQPIYHFIAGGDGLSLNKLRQAYQPQVARLRERLTSGDETGVTDQVLTIGESDLIILEGRPAVVSAKPIVSDTGDIEQEPGQEHIHVAFRFLDGSFTDVTAKEYQLDHLHFSWQPPEDGEYAAAELHSRNGNVIGYFLWTPFQPGRSVFYATLPSTGIAIVGVFVSLGVFSLVLQRRSVRLEASHAQLRHLAHHDPLTGLLNRVGFSDAAIAELDASNPDEPSSILFIDLDRFKEVNDTFGHPVGDELITAVAVRLRHALPGAVIGRIGGDEFTALLPGATGERAAGAAEQVIRDLSEPFELQGNRVKIGASVGVAVCDDATEFPEASRKADIALYHAKAAGRGRFAIFGKHMDDLLQGRRKMERELRAAIDKKVQIETVYQPVYAADTGALNGVEALARWRHPKQGVISPDVFVPLAEELGIISELGRIVLEQACEALGPYQDLTISINASPLELSSDAYPLHVLSTLAKFGVDPDRLEIEITESLQLEEKSQAAVAIATLRAAGVSFALDDFGAGYSSFGRLQNLHVDRIKIDKSFIDALSPGDSSAVVQAIISMARAKGLQTTAEGVETLEQKMVLQSLGCDALQGFLLSRPISRVELHAMLDRPRERECL</sequence>
<dbReference type="Gene3D" id="3.30.70.270">
    <property type="match status" value="1"/>
</dbReference>
<dbReference type="InterPro" id="IPR043128">
    <property type="entry name" value="Rev_trsase/Diguanyl_cyclase"/>
</dbReference>
<dbReference type="InterPro" id="IPR029787">
    <property type="entry name" value="Nucleotide_cyclase"/>
</dbReference>
<keyword evidence="5" id="KW-1185">Reference proteome</keyword>
<dbReference type="InterPro" id="IPR035919">
    <property type="entry name" value="EAL_sf"/>
</dbReference>
<name>A0ABM8PKM5_9HYPH</name>
<dbReference type="InterPro" id="IPR001633">
    <property type="entry name" value="EAL_dom"/>
</dbReference>
<dbReference type="Gene3D" id="3.20.20.450">
    <property type="entry name" value="EAL domain"/>
    <property type="match status" value="1"/>
</dbReference>
<evidence type="ECO:0000259" key="2">
    <source>
        <dbReference type="PROSITE" id="PS50883"/>
    </source>
</evidence>
<evidence type="ECO:0000313" key="4">
    <source>
        <dbReference type="EMBL" id="CAD7035229.1"/>
    </source>
</evidence>
<dbReference type="NCBIfam" id="TIGR00254">
    <property type="entry name" value="GGDEF"/>
    <property type="match status" value="1"/>
</dbReference>
<dbReference type="InterPro" id="IPR052155">
    <property type="entry name" value="Biofilm_reg_signaling"/>
</dbReference>
<evidence type="ECO:0000313" key="5">
    <source>
        <dbReference type="Proteomes" id="UP000606921"/>
    </source>
</evidence>
<dbReference type="InterPro" id="IPR000160">
    <property type="entry name" value="GGDEF_dom"/>
</dbReference>
<evidence type="ECO:0000259" key="3">
    <source>
        <dbReference type="PROSITE" id="PS50887"/>
    </source>
</evidence>
<gene>
    <name evidence="4" type="ORF">REJC140_03382</name>
</gene>
<dbReference type="SUPFAM" id="SSF141868">
    <property type="entry name" value="EAL domain-like"/>
    <property type="match status" value="1"/>
</dbReference>
<dbReference type="PROSITE" id="PS50887">
    <property type="entry name" value="GGDEF"/>
    <property type="match status" value="1"/>
</dbReference>
<dbReference type="EMBL" id="CABFWF030000011">
    <property type="protein sequence ID" value="CAD7035229.1"/>
    <property type="molecule type" value="Genomic_DNA"/>
</dbReference>
<reference evidence="4 5" key="1">
    <citation type="submission" date="2020-11" db="EMBL/GenBank/DDBJ databases">
        <authorList>
            <person name="Lassalle F."/>
        </authorList>
    </citation>
    <scope>NUCLEOTIDE SEQUENCE [LARGE SCALE GENOMIC DNA]</scope>
    <source>
        <strain evidence="4 5">JC140</strain>
    </source>
</reference>
<dbReference type="SMART" id="SM00052">
    <property type="entry name" value="EAL"/>
    <property type="match status" value="1"/>
</dbReference>
<dbReference type="PANTHER" id="PTHR44757">
    <property type="entry name" value="DIGUANYLATE CYCLASE DGCP"/>
    <property type="match status" value="1"/>
</dbReference>
<feature type="domain" description="EAL" evidence="2">
    <location>
        <begin position="416"/>
        <end position="665"/>
    </location>
</feature>
<evidence type="ECO:0000256" key="1">
    <source>
        <dbReference type="SAM" id="Coils"/>
    </source>
</evidence>
<proteinExistence type="predicted"/>
<dbReference type="CDD" id="cd01948">
    <property type="entry name" value="EAL"/>
    <property type="match status" value="1"/>
</dbReference>
<dbReference type="PANTHER" id="PTHR44757:SF2">
    <property type="entry name" value="BIOFILM ARCHITECTURE MAINTENANCE PROTEIN MBAA"/>
    <property type="match status" value="1"/>
</dbReference>
<dbReference type="SUPFAM" id="SSF55073">
    <property type="entry name" value="Nucleotide cyclase"/>
    <property type="match status" value="1"/>
</dbReference>
<keyword evidence="1" id="KW-0175">Coiled coil</keyword>
<dbReference type="CDD" id="cd01949">
    <property type="entry name" value="GGDEF"/>
    <property type="match status" value="1"/>
</dbReference>
<protein>
    <submittedName>
        <fullName evidence="4">Bifunctional diguanylate cyclase/phosphodiesterase</fullName>
    </submittedName>
</protein>
<dbReference type="SMART" id="SM00267">
    <property type="entry name" value="GGDEF"/>
    <property type="match status" value="1"/>
</dbReference>
<dbReference type="PROSITE" id="PS50883">
    <property type="entry name" value="EAL"/>
    <property type="match status" value="1"/>
</dbReference>
<dbReference type="InterPro" id="IPR007892">
    <property type="entry name" value="CHASE4"/>
</dbReference>
<dbReference type="Proteomes" id="UP000606921">
    <property type="component" value="Unassembled WGS sequence"/>
</dbReference>
<organism evidence="4 5">
    <name type="scientific">Pseudorhizobium endolithicum</name>
    <dbReference type="NCBI Taxonomy" id="1191678"/>
    <lineage>
        <taxon>Bacteria</taxon>
        <taxon>Pseudomonadati</taxon>
        <taxon>Pseudomonadota</taxon>
        <taxon>Alphaproteobacteria</taxon>
        <taxon>Hyphomicrobiales</taxon>
        <taxon>Rhizobiaceae</taxon>
        <taxon>Rhizobium/Agrobacterium group</taxon>
        <taxon>Pseudorhizobium</taxon>
    </lineage>
</organism>
<dbReference type="Pfam" id="PF00990">
    <property type="entry name" value="GGDEF"/>
    <property type="match status" value="1"/>
</dbReference>
<feature type="coiled-coil region" evidence="1">
    <location>
        <begin position="409"/>
        <end position="436"/>
    </location>
</feature>
<comment type="caution">
    <text evidence="4">The sequence shown here is derived from an EMBL/GenBank/DDBJ whole genome shotgun (WGS) entry which is preliminary data.</text>
</comment>